<evidence type="ECO:0000313" key="2">
    <source>
        <dbReference type="Proteomes" id="UP000237000"/>
    </source>
</evidence>
<proteinExistence type="predicted"/>
<comment type="caution">
    <text evidence="1">The sequence shown here is derived from an EMBL/GenBank/DDBJ whole genome shotgun (WGS) entry which is preliminary data.</text>
</comment>
<protein>
    <submittedName>
        <fullName evidence="1">Uncharacterized protein</fullName>
    </submittedName>
</protein>
<dbReference type="OrthoDB" id="10463591at2759"/>
<keyword evidence="2" id="KW-1185">Reference proteome</keyword>
<sequence>MPISISNQLFFFPLYSGSDGHDDRRLNNVNRRAQLGSFLDAAWSNDENVHNEQWNYSVLGIKQILVNRIVSWKAHAFDIERESGHCFLGMDL</sequence>
<accession>A0A2P5C4E4</accession>
<dbReference type="Proteomes" id="UP000237000">
    <property type="component" value="Unassembled WGS sequence"/>
</dbReference>
<gene>
    <name evidence="1" type="ORF">TorRG33x02_298070</name>
</gene>
<organism evidence="1 2">
    <name type="scientific">Trema orientale</name>
    <name type="common">Charcoal tree</name>
    <name type="synonym">Celtis orientalis</name>
    <dbReference type="NCBI Taxonomy" id="63057"/>
    <lineage>
        <taxon>Eukaryota</taxon>
        <taxon>Viridiplantae</taxon>
        <taxon>Streptophyta</taxon>
        <taxon>Embryophyta</taxon>
        <taxon>Tracheophyta</taxon>
        <taxon>Spermatophyta</taxon>
        <taxon>Magnoliopsida</taxon>
        <taxon>eudicotyledons</taxon>
        <taxon>Gunneridae</taxon>
        <taxon>Pentapetalae</taxon>
        <taxon>rosids</taxon>
        <taxon>fabids</taxon>
        <taxon>Rosales</taxon>
        <taxon>Cannabaceae</taxon>
        <taxon>Trema</taxon>
    </lineage>
</organism>
<dbReference type="AlphaFoldDB" id="A0A2P5C4E4"/>
<dbReference type="InParanoid" id="A0A2P5C4E4"/>
<evidence type="ECO:0000313" key="1">
    <source>
        <dbReference type="EMBL" id="PON55942.1"/>
    </source>
</evidence>
<dbReference type="EMBL" id="JXTC01000414">
    <property type="protein sequence ID" value="PON55942.1"/>
    <property type="molecule type" value="Genomic_DNA"/>
</dbReference>
<reference evidence="2" key="1">
    <citation type="submission" date="2016-06" db="EMBL/GenBank/DDBJ databases">
        <title>Parallel loss of symbiosis genes in relatives of nitrogen-fixing non-legume Parasponia.</title>
        <authorList>
            <person name="Van Velzen R."/>
            <person name="Holmer R."/>
            <person name="Bu F."/>
            <person name="Rutten L."/>
            <person name="Van Zeijl A."/>
            <person name="Liu W."/>
            <person name="Santuari L."/>
            <person name="Cao Q."/>
            <person name="Sharma T."/>
            <person name="Shen D."/>
            <person name="Roswanjaya Y."/>
            <person name="Wardhani T."/>
            <person name="Kalhor M.S."/>
            <person name="Jansen J."/>
            <person name="Van den Hoogen J."/>
            <person name="Gungor B."/>
            <person name="Hartog M."/>
            <person name="Hontelez J."/>
            <person name="Verver J."/>
            <person name="Yang W.-C."/>
            <person name="Schijlen E."/>
            <person name="Repin R."/>
            <person name="Schilthuizen M."/>
            <person name="Schranz E."/>
            <person name="Heidstra R."/>
            <person name="Miyata K."/>
            <person name="Fedorova E."/>
            <person name="Kohlen W."/>
            <person name="Bisseling T."/>
            <person name="Smit S."/>
            <person name="Geurts R."/>
        </authorList>
    </citation>
    <scope>NUCLEOTIDE SEQUENCE [LARGE SCALE GENOMIC DNA]</scope>
    <source>
        <strain evidence="2">cv. RG33-2</strain>
    </source>
</reference>
<name>A0A2P5C4E4_TREOI</name>